<dbReference type="EMBL" id="KN716471">
    <property type="protein sequence ID" value="KJH44461.1"/>
    <property type="molecule type" value="Genomic_DNA"/>
</dbReference>
<dbReference type="PANTHER" id="PTHR45710:SF31">
    <property type="entry name" value="EARLY ACTIVATION ANTIGEN CD69"/>
    <property type="match status" value="1"/>
</dbReference>
<gene>
    <name evidence="3" type="ORF">DICVIV_09510</name>
</gene>
<evidence type="ECO:0000256" key="1">
    <source>
        <dbReference type="SAM" id="SignalP"/>
    </source>
</evidence>
<sequence length="276" mass="30827">MFCKFLICLLRIFGAVSFPLEMEGSGEESHCSCSELATFDSHTTATTASTDLAVFELPIACQCCKCCCPPDRAQVTTITTTTQATKELCCCCHEDVNRCKQQAQNYVTSTLTECPSGWIKFQKSCYFIVTEKMNLMEAQRFCLEKESTLFVADSIEEFNKVMKETPPFYWSWIGVGQSEADSIPQWGVIELSYPSLRCLPLNEYDVPTWGGRSGVDPTLINWLITPYSSIANGWSTIATCAGYYNAGVNSGSYAYFYPCSSQFYSICEKNSTLLRV</sequence>
<reference evidence="4" key="2">
    <citation type="journal article" date="2016" name="Sci. Rep.">
        <title>Dictyocaulus viviparus genome, variome and transcriptome elucidate lungworm biology and support future intervention.</title>
        <authorList>
            <person name="McNulty S.N."/>
            <person name="Strube C."/>
            <person name="Rosa B.A."/>
            <person name="Martin J.C."/>
            <person name="Tyagi R."/>
            <person name="Choi Y.J."/>
            <person name="Wang Q."/>
            <person name="Hallsworth Pepin K."/>
            <person name="Zhang X."/>
            <person name="Ozersky P."/>
            <person name="Wilson R.K."/>
            <person name="Sternberg P.W."/>
            <person name="Gasser R.B."/>
            <person name="Mitreva M."/>
        </authorList>
    </citation>
    <scope>NUCLEOTIDE SEQUENCE [LARGE SCALE GENOMIC DNA]</scope>
    <source>
        <strain evidence="4">HannoverDv2000</strain>
    </source>
</reference>
<accession>A0A0D8XQ05</accession>
<dbReference type="InterPro" id="IPR001304">
    <property type="entry name" value="C-type_lectin-like"/>
</dbReference>
<dbReference type="OrthoDB" id="6133475at2759"/>
<dbReference type="InterPro" id="IPR050828">
    <property type="entry name" value="C-type_lectin/matrix_domain"/>
</dbReference>
<keyword evidence="4" id="KW-1185">Reference proteome</keyword>
<dbReference type="InterPro" id="IPR016186">
    <property type="entry name" value="C-type_lectin-like/link_sf"/>
</dbReference>
<evidence type="ECO:0000313" key="4">
    <source>
        <dbReference type="Proteomes" id="UP000053766"/>
    </source>
</evidence>
<evidence type="ECO:0000259" key="2">
    <source>
        <dbReference type="SMART" id="SM00034"/>
    </source>
</evidence>
<keyword evidence="1" id="KW-0732">Signal</keyword>
<proteinExistence type="predicted"/>
<dbReference type="Proteomes" id="UP000053766">
    <property type="component" value="Unassembled WGS sequence"/>
</dbReference>
<dbReference type="AlphaFoldDB" id="A0A0D8XQ05"/>
<dbReference type="PANTHER" id="PTHR45710">
    <property type="entry name" value="C-TYPE LECTIN DOMAIN-CONTAINING PROTEIN 180"/>
    <property type="match status" value="1"/>
</dbReference>
<reference evidence="3 4" key="1">
    <citation type="submission" date="2013-11" db="EMBL/GenBank/DDBJ databases">
        <title>Draft genome of the bovine lungworm Dictyocaulus viviparus.</title>
        <authorList>
            <person name="Mitreva M."/>
        </authorList>
    </citation>
    <scope>NUCLEOTIDE SEQUENCE [LARGE SCALE GENOMIC DNA]</scope>
    <source>
        <strain evidence="3 4">HannoverDv2000</strain>
    </source>
</reference>
<name>A0A0D8XQ05_DICVI</name>
<dbReference type="InterPro" id="IPR016187">
    <property type="entry name" value="CTDL_fold"/>
</dbReference>
<dbReference type="STRING" id="29172.A0A0D8XQ05"/>
<feature type="chain" id="PRO_5002336000" description="C-type lectin domain-containing protein" evidence="1">
    <location>
        <begin position="18"/>
        <end position="276"/>
    </location>
</feature>
<protein>
    <recommendedName>
        <fullName evidence="2">C-type lectin domain-containing protein</fullName>
    </recommendedName>
</protein>
<feature type="domain" description="C-type lectin" evidence="2">
    <location>
        <begin position="114"/>
        <end position="268"/>
    </location>
</feature>
<feature type="signal peptide" evidence="1">
    <location>
        <begin position="1"/>
        <end position="17"/>
    </location>
</feature>
<dbReference type="SUPFAM" id="SSF56436">
    <property type="entry name" value="C-type lectin-like"/>
    <property type="match status" value="1"/>
</dbReference>
<evidence type="ECO:0000313" key="3">
    <source>
        <dbReference type="EMBL" id="KJH44461.1"/>
    </source>
</evidence>
<dbReference type="SMART" id="SM00034">
    <property type="entry name" value="CLECT"/>
    <property type="match status" value="1"/>
</dbReference>
<dbReference type="Gene3D" id="3.10.100.10">
    <property type="entry name" value="Mannose-Binding Protein A, subunit A"/>
    <property type="match status" value="1"/>
</dbReference>
<organism evidence="3 4">
    <name type="scientific">Dictyocaulus viviparus</name>
    <name type="common">Bovine lungworm</name>
    <dbReference type="NCBI Taxonomy" id="29172"/>
    <lineage>
        <taxon>Eukaryota</taxon>
        <taxon>Metazoa</taxon>
        <taxon>Ecdysozoa</taxon>
        <taxon>Nematoda</taxon>
        <taxon>Chromadorea</taxon>
        <taxon>Rhabditida</taxon>
        <taxon>Rhabditina</taxon>
        <taxon>Rhabditomorpha</taxon>
        <taxon>Strongyloidea</taxon>
        <taxon>Metastrongylidae</taxon>
        <taxon>Dictyocaulus</taxon>
    </lineage>
</organism>